<evidence type="ECO:0000313" key="2">
    <source>
        <dbReference type="Proteomes" id="UP001181355"/>
    </source>
</evidence>
<name>A0ABY9RJV5_9BURK</name>
<dbReference type="Proteomes" id="UP001181355">
    <property type="component" value="Chromosome"/>
</dbReference>
<accession>A0ABY9RJV5</accession>
<organism evidence="1 2">
    <name type="scientific">Undibacterium cyanobacteriorum</name>
    <dbReference type="NCBI Taxonomy" id="3073561"/>
    <lineage>
        <taxon>Bacteria</taxon>
        <taxon>Pseudomonadati</taxon>
        <taxon>Pseudomonadota</taxon>
        <taxon>Betaproteobacteria</taxon>
        <taxon>Burkholderiales</taxon>
        <taxon>Oxalobacteraceae</taxon>
        <taxon>Undibacterium</taxon>
    </lineage>
</organism>
<evidence type="ECO:0000313" key="1">
    <source>
        <dbReference type="EMBL" id="WMW81124.1"/>
    </source>
</evidence>
<proteinExistence type="predicted"/>
<reference evidence="1" key="1">
    <citation type="submission" date="2023-09" db="EMBL/GenBank/DDBJ databases">
        <title>Undibacterium sp. 20NA77.5 isolated from freshwater.</title>
        <authorList>
            <person name="Le V."/>
            <person name="Ko S.-R."/>
            <person name="Ahn C.-Y."/>
            <person name="Oh H.-M."/>
        </authorList>
    </citation>
    <scope>NUCLEOTIDE SEQUENCE</scope>
    <source>
        <strain evidence="1">20NA77.5</strain>
    </source>
</reference>
<dbReference type="RefSeq" id="WP_309482614.1">
    <property type="nucleotide sequence ID" value="NZ_CP133720.1"/>
</dbReference>
<keyword evidence="2" id="KW-1185">Reference proteome</keyword>
<gene>
    <name evidence="1" type="ORF">RF679_02290</name>
</gene>
<dbReference type="EMBL" id="CP133720">
    <property type="protein sequence ID" value="WMW81124.1"/>
    <property type="molecule type" value="Genomic_DNA"/>
</dbReference>
<protein>
    <submittedName>
        <fullName evidence="1">Uncharacterized protein</fullName>
    </submittedName>
</protein>
<sequence length="211" mass="23904">MSTDHYTLAFLVPKGTQLPDAGNLSEIDVFRGRFFRNTPELTATTHSRNNVLAYNVKRVLELSISTKLDYFFQDFVAFQDDDLPKLINQISGLLELITSKPELVVEATKSTRQHQELAVDKNGHMWCSNCGLTYTGDCYQIDGWVYTYRPEDILSMLENARVSTPSVKDGNDVDGEGYGYLFSMLKTHLFLAEKALQLDMCFVFENIGGFN</sequence>